<evidence type="ECO:0000313" key="3">
    <source>
        <dbReference type="Proteomes" id="UP000321245"/>
    </source>
</evidence>
<dbReference type="EMBL" id="BJXC01000018">
    <property type="protein sequence ID" value="GEM52720.1"/>
    <property type="molecule type" value="Genomic_DNA"/>
</dbReference>
<keyword evidence="1" id="KW-0732">Signal</keyword>
<feature type="signal peptide" evidence="1">
    <location>
        <begin position="1"/>
        <end position="19"/>
    </location>
</feature>
<feature type="chain" id="PRO_5021832800" description="C1q domain-containing protein" evidence="1">
    <location>
        <begin position="20"/>
        <end position="252"/>
    </location>
</feature>
<sequence>MKQILFITLCLFSKSAAFAQVGINTSLPLASLQIDAKNSINPESGVGLGVPVIDQFPKENPTKDQHGMLIYLRNTQDTNAEGYYYWDGFENHWEYIVDFKSMGLDTSKTIVSGTQFTPNNMGGVPGVDSRIVPFSSINSLDPSFILSSGGLKVGKTSIYYLSFSGGVSKSADNFVYSYKTEILINGISNSNLTSTNSAPGGAQNGRSATFYIASIISLQKDDVITIKTTKTAGQSSIISVDTPYTLTLINMN</sequence>
<evidence type="ECO:0000256" key="1">
    <source>
        <dbReference type="SAM" id="SignalP"/>
    </source>
</evidence>
<dbReference type="RefSeq" id="WP_146810705.1">
    <property type="nucleotide sequence ID" value="NZ_BJXC01000018.1"/>
</dbReference>
<protein>
    <recommendedName>
        <fullName evidence="4">C1q domain-containing protein</fullName>
    </recommendedName>
</protein>
<reference evidence="2 3" key="1">
    <citation type="submission" date="2019-07" db="EMBL/GenBank/DDBJ databases">
        <title>Whole genome shotgun sequence of Empedobacter brevis NBRC 14943.</title>
        <authorList>
            <person name="Hosoyama A."/>
            <person name="Uohara A."/>
            <person name="Ohji S."/>
            <person name="Ichikawa N."/>
        </authorList>
    </citation>
    <scope>NUCLEOTIDE SEQUENCE [LARGE SCALE GENOMIC DNA]</scope>
    <source>
        <strain evidence="2 3">NBRC 14943</strain>
    </source>
</reference>
<evidence type="ECO:0000313" key="2">
    <source>
        <dbReference type="EMBL" id="GEM52720.1"/>
    </source>
</evidence>
<gene>
    <name evidence="2" type="ORF">EB1_25100</name>
</gene>
<organism evidence="2 3">
    <name type="scientific">Empedobacter brevis NBRC 14943 = ATCC 43319</name>
    <dbReference type="NCBI Taxonomy" id="1218108"/>
    <lineage>
        <taxon>Bacteria</taxon>
        <taxon>Pseudomonadati</taxon>
        <taxon>Bacteroidota</taxon>
        <taxon>Flavobacteriia</taxon>
        <taxon>Flavobacteriales</taxon>
        <taxon>Weeksellaceae</taxon>
        <taxon>Empedobacter</taxon>
    </lineage>
</organism>
<dbReference type="AlphaFoldDB" id="A0A511NIS4"/>
<accession>A0A511NIS4</accession>
<comment type="caution">
    <text evidence="2">The sequence shown here is derived from an EMBL/GenBank/DDBJ whole genome shotgun (WGS) entry which is preliminary data.</text>
</comment>
<name>A0A511NIS4_9FLAO</name>
<keyword evidence="3" id="KW-1185">Reference proteome</keyword>
<evidence type="ECO:0008006" key="4">
    <source>
        <dbReference type="Google" id="ProtNLM"/>
    </source>
</evidence>
<dbReference type="Proteomes" id="UP000321245">
    <property type="component" value="Unassembled WGS sequence"/>
</dbReference>
<proteinExistence type="predicted"/>